<organism evidence="9 10">
    <name type="scientific">Polyplax serrata</name>
    <name type="common">Common mouse louse</name>
    <dbReference type="NCBI Taxonomy" id="468196"/>
    <lineage>
        <taxon>Eukaryota</taxon>
        <taxon>Metazoa</taxon>
        <taxon>Ecdysozoa</taxon>
        <taxon>Arthropoda</taxon>
        <taxon>Hexapoda</taxon>
        <taxon>Insecta</taxon>
        <taxon>Pterygota</taxon>
        <taxon>Neoptera</taxon>
        <taxon>Paraneoptera</taxon>
        <taxon>Psocodea</taxon>
        <taxon>Troctomorpha</taxon>
        <taxon>Phthiraptera</taxon>
        <taxon>Anoplura</taxon>
        <taxon>Polyplacidae</taxon>
        <taxon>Polyplax</taxon>
    </lineage>
</organism>
<reference evidence="9 10" key="1">
    <citation type="submission" date="2023-10" db="EMBL/GenBank/DDBJ databases">
        <title>Genomes of two closely related lineages of the louse Polyplax serrata with different host specificities.</title>
        <authorList>
            <person name="Martinu J."/>
            <person name="Tarabai H."/>
            <person name="Stefka J."/>
            <person name="Hypsa V."/>
        </authorList>
    </citation>
    <scope>NUCLEOTIDE SEQUENCE [LARGE SCALE GENOMIC DNA]</scope>
    <source>
        <strain evidence="9">HR10_N</strain>
    </source>
</reference>
<dbReference type="SMART" id="SM01387">
    <property type="entry name" value="Ribosomal_S15"/>
    <property type="match status" value="1"/>
</dbReference>
<evidence type="ECO:0000256" key="6">
    <source>
        <dbReference type="ARBA" id="ARBA00023274"/>
    </source>
</evidence>
<evidence type="ECO:0000256" key="1">
    <source>
        <dbReference type="ARBA" id="ARBA00004173"/>
    </source>
</evidence>
<dbReference type="AlphaFoldDB" id="A0AAN8XPA9"/>
<sequence>MRYINNLLKTALKLNEIQPMWSNFAPQRGLRFKAGINWIKPWRKPIYHPSNTGDLVPYEKPPKNTIRLGFEKSSELQSASDAVKKVFSLEYLPPRYSYLVYEAQMVDKVKAYEGDISSLEVKIARSTAAIRYNRERLPLLTKSKRGLLMTRLKELIDKRQKKLKILRKRDYKKFEWILDELQLLYKPRVFTGRVTKKEAITLLAQLTAEKNKEFVLGNFKKTLSDQKVPFLEKKLEKLKWIQTMEKNNNLEQTVTDDDINECSEKLEKVKIEVAEGRNFIRRVHPFTLEKYHEDLLIEKEKASQK</sequence>
<proteinExistence type="inferred from homology"/>
<evidence type="ECO:0000256" key="2">
    <source>
        <dbReference type="ARBA" id="ARBA00008434"/>
    </source>
</evidence>
<dbReference type="GO" id="GO:0003735">
    <property type="term" value="F:structural constituent of ribosome"/>
    <property type="evidence" value="ECO:0007669"/>
    <property type="project" value="InterPro"/>
</dbReference>
<dbReference type="Gene3D" id="1.10.287.10">
    <property type="entry name" value="S15/NS1, RNA-binding"/>
    <property type="match status" value="1"/>
</dbReference>
<name>A0AAN8XPA9_POLSC</name>
<keyword evidence="4" id="KW-0689">Ribosomal protein</keyword>
<keyword evidence="6" id="KW-0687">Ribonucleoprotein</keyword>
<protein>
    <recommendedName>
        <fullName evidence="7">Small ribosomal subunit protein uS15m</fullName>
    </recommendedName>
    <alternativeName>
        <fullName evidence="8">28S ribosomal protein S15, mitochondrial</fullName>
    </alternativeName>
</protein>
<evidence type="ECO:0000256" key="3">
    <source>
        <dbReference type="ARBA" id="ARBA00022946"/>
    </source>
</evidence>
<evidence type="ECO:0000256" key="5">
    <source>
        <dbReference type="ARBA" id="ARBA00023128"/>
    </source>
</evidence>
<evidence type="ECO:0000313" key="10">
    <source>
        <dbReference type="Proteomes" id="UP001372834"/>
    </source>
</evidence>
<dbReference type="GO" id="GO:0005763">
    <property type="term" value="C:mitochondrial small ribosomal subunit"/>
    <property type="evidence" value="ECO:0007669"/>
    <property type="project" value="TreeGrafter"/>
</dbReference>
<dbReference type="InterPro" id="IPR052137">
    <property type="entry name" value="uS15_ribosomal"/>
</dbReference>
<comment type="caution">
    <text evidence="9">The sequence shown here is derived from an EMBL/GenBank/DDBJ whole genome shotgun (WGS) entry which is preliminary data.</text>
</comment>
<dbReference type="PANTHER" id="PTHR46685">
    <property type="entry name" value="28S RIBOSOMAL PROTEIN S15, MITOCHONDRIAL"/>
    <property type="match status" value="1"/>
</dbReference>
<dbReference type="GO" id="GO:0003723">
    <property type="term" value="F:RNA binding"/>
    <property type="evidence" value="ECO:0007669"/>
    <property type="project" value="TreeGrafter"/>
</dbReference>
<dbReference type="PANTHER" id="PTHR46685:SF1">
    <property type="entry name" value="SMALL RIBOSOMAL SUBUNIT PROTEIN US15M"/>
    <property type="match status" value="1"/>
</dbReference>
<dbReference type="Pfam" id="PF00312">
    <property type="entry name" value="Ribosomal_S15"/>
    <property type="match status" value="1"/>
</dbReference>
<comment type="similarity">
    <text evidence="2">Belongs to the universal ribosomal protein uS15 family.</text>
</comment>
<evidence type="ECO:0000256" key="7">
    <source>
        <dbReference type="ARBA" id="ARBA00035249"/>
    </source>
</evidence>
<dbReference type="InterPro" id="IPR000589">
    <property type="entry name" value="Ribosomal_uS15"/>
</dbReference>
<comment type="subcellular location">
    <subcellularLocation>
        <location evidence="1">Mitochondrion</location>
    </subcellularLocation>
</comment>
<gene>
    <name evidence="9" type="ORF">RUM43_000871</name>
</gene>
<evidence type="ECO:0000256" key="8">
    <source>
        <dbReference type="ARBA" id="ARBA00035528"/>
    </source>
</evidence>
<dbReference type="GO" id="GO:0032543">
    <property type="term" value="P:mitochondrial translation"/>
    <property type="evidence" value="ECO:0007669"/>
    <property type="project" value="TreeGrafter"/>
</dbReference>
<dbReference type="EMBL" id="JAWJWE010000001">
    <property type="protein sequence ID" value="KAK6644604.1"/>
    <property type="molecule type" value="Genomic_DNA"/>
</dbReference>
<keyword evidence="3" id="KW-0809">Transit peptide</keyword>
<evidence type="ECO:0000256" key="4">
    <source>
        <dbReference type="ARBA" id="ARBA00022980"/>
    </source>
</evidence>
<accession>A0AAN8XPA9</accession>
<keyword evidence="5" id="KW-0496">Mitochondrion</keyword>
<evidence type="ECO:0000313" key="9">
    <source>
        <dbReference type="EMBL" id="KAK6644604.1"/>
    </source>
</evidence>
<dbReference type="InterPro" id="IPR009068">
    <property type="entry name" value="uS15_NS1_RNA-bd_sf"/>
</dbReference>
<dbReference type="SUPFAM" id="SSF47060">
    <property type="entry name" value="S15/NS1 RNA-binding domain"/>
    <property type="match status" value="1"/>
</dbReference>
<dbReference type="Proteomes" id="UP001372834">
    <property type="component" value="Unassembled WGS sequence"/>
</dbReference>